<evidence type="ECO:0000256" key="10">
    <source>
        <dbReference type="ARBA" id="ARBA00023014"/>
    </source>
</evidence>
<evidence type="ECO:0000256" key="4">
    <source>
        <dbReference type="ARBA" id="ARBA00022630"/>
    </source>
</evidence>
<keyword evidence="8 12" id="KW-0560">Oxidoreductase</keyword>
<dbReference type="InterPro" id="IPR017896">
    <property type="entry name" value="4Fe4S_Fe-S-bd"/>
</dbReference>
<dbReference type="EC" id="1.5.5.1" evidence="12"/>
<dbReference type="Gene3D" id="3.30.70.20">
    <property type="match status" value="1"/>
</dbReference>
<gene>
    <name evidence="14" type="ORF">GCM10022279_14420</name>
</gene>
<dbReference type="RefSeq" id="WP_344869040.1">
    <property type="nucleotide sequence ID" value="NZ_BAABBP010000010.1"/>
</dbReference>
<comment type="function">
    <text evidence="2 12">Accepts electrons from ETF and reduces ubiquinone.</text>
</comment>
<dbReference type="SUPFAM" id="SSF51905">
    <property type="entry name" value="FAD/NAD(P)-binding domain"/>
    <property type="match status" value="1"/>
</dbReference>
<proteinExistence type="predicted"/>
<evidence type="ECO:0000256" key="1">
    <source>
        <dbReference type="ARBA" id="ARBA00001974"/>
    </source>
</evidence>
<dbReference type="EMBL" id="BAABBP010000010">
    <property type="protein sequence ID" value="GAA3992296.1"/>
    <property type="molecule type" value="Genomic_DNA"/>
</dbReference>
<evidence type="ECO:0000256" key="6">
    <source>
        <dbReference type="ARBA" id="ARBA00022827"/>
    </source>
</evidence>
<evidence type="ECO:0000256" key="11">
    <source>
        <dbReference type="ARBA" id="ARBA00023075"/>
    </source>
</evidence>
<feature type="domain" description="4Fe-4S ferredoxin-type" evidence="13">
    <location>
        <begin position="523"/>
        <end position="552"/>
    </location>
</feature>
<evidence type="ECO:0000256" key="5">
    <source>
        <dbReference type="ARBA" id="ARBA00022723"/>
    </source>
</evidence>
<dbReference type="InterPro" id="IPR036188">
    <property type="entry name" value="FAD/NAD-bd_sf"/>
</dbReference>
<evidence type="ECO:0000313" key="15">
    <source>
        <dbReference type="Proteomes" id="UP001501627"/>
    </source>
</evidence>
<protein>
    <recommendedName>
        <fullName evidence="12">Electron transfer flavoprotein-ubiquinone oxidoreductase</fullName>
        <shortName evidence="12">ETF-QO</shortName>
        <ecNumber evidence="12">1.5.5.1</ecNumber>
    </recommendedName>
</protein>
<evidence type="ECO:0000259" key="13">
    <source>
        <dbReference type="PROSITE" id="PS51379"/>
    </source>
</evidence>
<keyword evidence="15" id="KW-1185">Reference proteome</keyword>
<evidence type="ECO:0000313" key="14">
    <source>
        <dbReference type="EMBL" id="GAA3992296.1"/>
    </source>
</evidence>
<comment type="cofactor">
    <cofactor evidence="12">
        <name>[4Fe-4S] cluster</name>
        <dbReference type="ChEBI" id="CHEBI:49883"/>
    </cofactor>
    <text evidence="12">Binds 1 [4Fe-4S] cluster.</text>
</comment>
<keyword evidence="6 12" id="KW-0274">FAD</keyword>
<accession>A0ABP7R3Y1</accession>
<keyword evidence="10 12" id="KW-0411">Iron-sulfur</keyword>
<keyword evidence="5 12" id="KW-0479">Metal-binding</keyword>
<dbReference type="SUPFAM" id="SSF54862">
    <property type="entry name" value="4Fe-4S ferredoxins"/>
    <property type="match status" value="1"/>
</dbReference>
<keyword evidence="9 12" id="KW-0408">Iron</keyword>
<dbReference type="Pfam" id="PF05187">
    <property type="entry name" value="Fer4_ETF_QO"/>
    <property type="match status" value="1"/>
</dbReference>
<evidence type="ECO:0000256" key="7">
    <source>
        <dbReference type="ARBA" id="ARBA00022982"/>
    </source>
</evidence>
<keyword evidence="11 12" id="KW-0830">Ubiquinone</keyword>
<dbReference type="Pfam" id="PF13450">
    <property type="entry name" value="NAD_binding_8"/>
    <property type="match status" value="1"/>
</dbReference>
<comment type="cofactor">
    <cofactor evidence="1 12">
        <name>FAD</name>
        <dbReference type="ChEBI" id="CHEBI:57692"/>
    </cofactor>
</comment>
<evidence type="ECO:0000256" key="12">
    <source>
        <dbReference type="RuleBase" id="RU366068"/>
    </source>
</evidence>
<comment type="caution">
    <text evidence="14">The sequence shown here is derived from an EMBL/GenBank/DDBJ whole genome shotgun (WGS) entry which is preliminary data.</text>
</comment>
<keyword evidence="3 12" id="KW-0813">Transport</keyword>
<sequence length="563" mass="61492">MTNEEILAQFGPRESMEYDVVVVGGGPAGLATAIRIKQLAEEKGQDVSVVVLEKGSEPGAHILSGAIMDPKALTELIPDWKAKGAPLNQPVTDDGYVFLSERSGWRLPNVFLPPFANNHGNYIVRLGDVTKWLGEQAEALGVEIFPGFAAAEVLYDDSGAVKGVATGNMGLGKDGQPTDNFQLGMELLGKYTVFAEGARGHLGKQLIARFALDKDSDPASFGIGIKELWEIDPSRHTPGFVMHTAGWPMDNATYGGGFIYHLPDNKIALGFVTGLNYTNPYLSPFEEFQRWKTHPNVRWYFENAKGELTAKRLQYGARAINAGGLNAVPKTIFPGGVLVGCDAGFLNVSRIKGSHSAIKTGKMAAEAIFDALGAGRQHDELTAFPKAFEASWLYTELNKDRNFKNWFKHGLVAGTVMNGLEQFVLRGHIPWTLRRDKPDHAYLKPAAECKPIVYPKPDGKITFDRLSSVFISNTNHEENQPSHLTLKDAKVPVTINLAKYAGPEARYCPAGVYEFVEGEDGQERLQINAQNCVHCKTCDIKDPTQNIVWVTPEGGGGPNYSGM</sequence>
<dbReference type="Pfam" id="PF21162">
    <property type="entry name" value="ETFQO_UQ-bd"/>
    <property type="match status" value="1"/>
</dbReference>
<keyword evidence="4 12" id="KW-0285">Flavoprotein</keyword>
<evidence type="ECO:0000256" key="3">
    <source>
        <dbReference type="ARBA" id="ARBA00022448"/>
    </source>
</evidence>
<dbReference type="PANTHER" id="PTHR10617:SF107">
    <property type="entry name" value="ELECTRON TRANSFER FLAVOPROTEIN-UBIQUINONE OXIDOREDUCTASE, MITOCHONDRIAL"/>
    <property type="match status" value="1"/>
</dbReference>
<dbReference type="PROSITE" id="PS51379">
    <property type="entry name" value="4FE4S_FER_2"/>
    <property type="match status" value="1"/>
</dbReference>
<comment type="catalytic activity">
    <reaction evidence="12">
        <text>a ubiquinone + reduced [electron-transfer flavoprotein] = a ubiquinol + oxidized [electron-transfer flavoprotein] + H(+)</text>
        <dbReference type="Rhea" id="RHEA:24052"/>
        <dbReference type="Rhea" id="RHEA-COMP:9565"/>
        <dbReference type="Rhea" id="RHEA-COMP:9566"/>
        <dbReference type="Rhea" id="RHEA-COMP:10685"/>
        <dbReference type="Rhea" id="RHEA-COMP:10686"/>
        <dbReference type="ChEBI" id="CHEBI:15378"/>
        <dbReference type="ChEBI" id="CHEBI:16389"/>
        <dbReference type="ChEBI" id="CHEBI:17976"/>
        <dbReference type="ChEBI" id="CHEBI:57692"/>
        <dbReference type="ChEBI" id="CHEBI:58307"/>
        <dbReference type="EC" id="1.5.5.1"/>
    </reaction>
</comment>
<evidence type="ECO:0000256" key="2">
    <source>
        <dbReference type="ARBA" id="ARBA00002819"/>
    </source>
</evidence>
<dbReference type="Gene3D" id="3.30.9.90">
    <property type="match status" value="1"/>
</dbReference>
<evidence type="ECO:0000256" key="8">
    <source>
        <dbReference type="ARBA" id="ARBA00023002"/>
    </source>
</evidence>
<dbReference type="InterPro" id="IPR007859">
    <property type="entry name" value="ETF-QO/FixX_C"/>
</dbReference>
<dbReference type="Proteomes" id="UP001501627">
    <property type="component" value="Unassembled WGS sequence"/>
</dbReference>
<dbReference type="InterPro" id="IPR040156">
    <property type="entry name" value="ETF-QO"/>
</dbReference>
<keyword evidence="7 12" id="KW-0249">Electron transport</keyword>
<dbReference type="SUPFAM" id="SSF54373">
    <property type="entry name" value="FAD-linked reductases, C-terminal domain"/>
    <property type="match status" value="1"/>
</dbReference>
<dbReference type="InterPro" id="IPR049398">
    <property type="entry name" value="ETF-QO/FixC_UQ-bd"/>
</dbReference>
<evidence type="ECO:0000256" key="9">
    <source>
        <dbReference type="ARBA" id="ARBA00023004"/>
    </source>
</evidence>
<reference evidence="15" key="1">
    <citation type="journal article" date="2019" name="Int. J. Syst. Evol. Microbiol.">
        <title>The Global Catalogue of Microorganisms (GCM) 10K type strain sequencing project: providing services to taxonomists for standard genome sequencing and annotation.</title>
        <authorList>
            <consortium name="The Broad Institute Genomics Platform"/>
            <consortium name="The Broad Institute Genome Sequencing Center for Infectious Disease"/>
            <person name="Wu L."/>
            <person name="Ma J."/>
        </authorList>
    </citation>
    <scope>NUCLEOTIDE SEQUENCE [LARGE SCALE GENOMIC DNA]</scope>
    <source>
        <strain evidence="15">JCM 17561</strain>
    </source>
</reference>
<organism evidence="14 15">
    <name type="scientific">Comamonas faecalis</name>
    <dbReference type="NCBI Taxonomy" id="1387849"/>
    <lineage>
        <taxon>Bacteria</taxon>
        <taxon>Pseudomonadati</taxon>
        <taxon>Pseudomonadota</taxon>
        <taxon>Betaproteobacteria</taxon>
        <taxon>Burkholderiales</taxon>
        <taxon>Comamonadaceae</taxon>
        <taxon>Comamonas</taxon>
    </lineage>
</organism>
<dbReference type="PANTHER" id="PTHR10617">
    <property type="entry name" value="ELECTRON TRANSFER FLAVOPROTEIN-UBIQUINONE OXIDOREDUCTASE"/>
    <property type="match status" value="1"/>
</dbReference>
<name>A0ABP7R3Y1_9BURK</name>
<dbReference type="Gene3D" id="3.50.50.60">
    <property type="entry name" value="FAD/NAD(P)-binding domain"/>
    <property type="match status" value="1"/>
</dbReference>